<protein>
    <submittedName>
        <fullName evidence="1">Uncharacterized protein</fullName>
    </submittedName>
</protein>
<evidence type="ECO:0000313" key="1">
    <source>
        <dbReference type="EMBL" id="CAN0553332.1"/>
    </source>
</evidence>
<dbReference type="Proteomes" id="UP001162501">
    <property type="component" value="Chromosome 7"/>
</dbReference>
<sequence length="116" mass="12384">MRLSVRALRRARPELFVNYISRAFIAPEPPATEKPPPPPQTASRAPGAPASRRPDCDGSAGPEISGSPTRDLAPEKGGKSPVGEVCSRRAGQRHVRWTDGTWTPDGSTTARQCVLG</sequence>
<name>A0AC60A495_RANTA</name>
<evidence type="ECO:0000313" key="2">
    <source>
        <dbReference type="Proteomes" id="UP001162501"/>
    </source>
</evidence>
<reference evidence="1" key="1">
    <citation type="submission" date="2023-05" db="EMBL/GenBank/DDBJ databases">
        <authorList>
            <consortium name="ELIXIR-Norway"/>
        </authorList>
    </citation>
    <scope>NUCLEOTIDE SEQUENCE</scope>
</reference>
<accession>A0AC60A495</accession>
<organism evidence="1 2">
    <name type="scientific">Rangifer tarandus platyrhynchus</name>
    <name type="common">Svalbard reindeer</name>
    <dbReference type="NCBI Taxonomy" id="3082113"/>
    <lineage>
        <taxon>Eukaryota</taxon>
        <taxon>Metazoa</taxon>
        <taxon>Chordata</taxon>
        <taxon>Craniata</taxon>
        <taxon>Vertebrata</taxon>
        <taxon>Euteleostomi</taxon>
        <taxon>Mammalia</taxon>
        <taxon>Eutheria</taxon>
        <taxon>Laurasiatheria</taxon>
        <taxon>Artiodactyla</taxon>
        <taxon>Ruminantia</taxon>
        <taxon>Pecora</taxon>
        <taxon>Cervidae</taxon>
        <taxon>Odocoileinae</taxon>
        <taxon>Rangifer</taxon>
    </lineage>
</organism>
<proteinExistence type="predicted"/>
<dbReference type="EMBL" id="OX596091">
    <property type="protein sequence ID" value="CAN0553332.1"/>
    <property type="molecule type" value="Genomic_DNA"/>
</dbReference>
<reference evidence="1" key="2">
    <citation type="submission" date="2025-03" db="EMBL/GenBank/DDBJ databases">
        <authorList>
            <consortium name="ELIXIR-Norway"/>
            <consortium name="Elixir Norway"/>
        </authorList>
    </citation>
    <scope>NUCLEOTIDE SEQUENCE</scope>
</reference>
<gene>
    <name evidence="1" type="ORF">MRATA1EN22A_LOCUS26526</name>
</gene>